<accession>A0AAD4MCJ3</accession>
<protein>
    <submittedName>
        <fullName evidence="1">Uncharacterized protein</fullName>
    </submittedName>
</protein>
<dbReference type="Proteomes" id="UP001203297">
    <property type="component" value="Unassembled WGS sequence"/>
</dbReference>
<dbReference type="EMBL" id="WTXG01000003">
    <property type="protein sequence ID" value="KAI0306604.1"/>
    <property type="molecule type" value="Genomic_DNA"/>
</dbReference>
<comment type="caution">
    <text evidence="1">The sequence shown here is derived from an EMBL/GenBank/DDBJ whole genome shotgun (WGS) entry which is preliminary data.</text>
</comment>
<reference evidence="1" key="1">
    <citation type="journal article" date="2022" name="New Phytol.">
        <title>Evolutionary transition to the ectomycorrhizal habit in the genomes of a hyperdiverse lineage of mushroom-forming fungi.</title>
        <authorList>
            <person name="Looney B."/>
            <person name="Miyauchi S."/>
            <person name="Morin E."/>
            <person name="Drula E."/>
            <person name="Courty P.E."/>
            <person name="Kohler A."/>
            <person name="Kuo A."/>
            <person name="LaButti K."/>
            <person name="Pangilinan J."/>
            <person name="Lipzen A."/>
            <person name="Riley R."/>
            <person name="Andreopoulos W."/>
            <person name="He G."/>
            <person name="Johnson J."/>
            <person name="Nolan M."/>
            <person name="Tritt A."/>
            <person name="Barry K.W."/>
            <person name="Grigoriev I.V."/>
            <person name="Nagy L.G."/>
            <person name="Hibbett D."/>
            <person name="Henrissat B."/>
            <person name="Matheny P.B."/>
            <person name="Labbe J."/>
            <person name="Martin F.M."/>
        </authorList>
    </citation>
    <scope>NUCLEOTIDE SEQUENCE</scope>
    <source>
        <strain evidence="1">BPL690</strain>
    </source>
</reference>
<name>A0AAD4MCJ3_9AGAM</name>
<evidence type="ECO:0000313" key="2">
    <source>
        <dbReference type="Proteomes" id="UP001203297"/>
    </source>
</evidence>
<gene>
    <name evidence="1" type="ORF">B0F90DRAFT_1623603</name>
</gene>
<keyword evidence="2" id="KW-1185">Reference proteome</keyword>
<evidence type="ECO:0000313" key="1">
    <source>
        <dbReference type="EMBL" id="KAI0306604.1"/>
    </source>
</evidence>
<dbReference type="AlphaFoldDB" id="A0AAD4MCJ3"/>
<proteinExistence type="predicted"/>
<sequence length="63" mass="7273">REIRCMDLGKTALGNWKAQQGGCTHIQFFNEIDDLKRCTNCGMEFSKHYLRQNLLMEVRGVPA</sequence>
<organism evidence="1 2">
    <name type="scientific">Multifurca ochricompacta</name>
    <dbReference type="NCBI Taxonomy" id="376703"/>
    <lineage>
        <taxon>Eukaryota</taxon>
        <taxon>Fungi</taxon>
        <taxon>Dikarya</taxon>
        <taxon>Basidiomycota</taxon>
        <taxon>Agaricomycotina</taxon>
        <taxon>Agaricomycetes</taxon>
        <taxon>Russulales</taxon>
        <taxon>Russulaceae</taxon>
        <taxon>Multifurca</taxon>
    </lineage>
</organism>
<feature type="non-terminal residue" evidence="1">
    <location>
        <position position="1"/>
    </location>
</feature>